<organism evidence="5 6">
    <name type="scientific">Branchiostoma lanceolatum</name>
    <name type="common">Common lancelet</name>
    <name type="synonym">Amphioxus lanceolatum</name>
    <dbReference type="NCBI Taxonomy" id="7740"/>
    <lineage>
        <taxon>Eukaryota</taxon>
        <taxon>Metazoa</taxon>
        <taxon>Chordata</taxon>
        <taxon>Cephalochordata</taxon>
        <taxon>Leptocardii</taxon>
        <taxon>Amphioxiformes</taxon>
        <taxon>Branchiostomatidae</taxon>
        <taxon>Branchiostoma</taxon>
    </lineage>
</organism>
<feature type="domain" description="NXPE C-terminal" evidence="4">
    <location>
        <begin position="403"/>
        <end position="630"/>
    </location>
</feature>
<dbReference type="Pfam" id="PF06312">
    <property type="entry name" value="Neurexophilin"/>
    <property type="match status" value="1"/>
</dbReference>
<dbReference type="InterPro" id="IPR026845">
    <property type="entry name" value="NXPH/NXPE"/>
</dbReference>
<feature type="region of interest" description="Disordered" evidence="2">
    <location>
        <begin position="79"/>
        <end position="127"/>
    </location>
</feature>
<reference evidence="5" key="1">
    <citation type="submission" date="2022-01" db="EMBL/GenBank/DDBJ databases">
        <authorList>
            <person name="Braso-Vives M."/>
        </authorList>
    </citation>
    <scope>NUCLEOTIDE SEQUENCE</scope>
</reference>
<evidence type="ECO:0000256" key="2">
    <source>
        <dbReference type="SAM" id="MobiDB-lite"/>
    </source>
</evidence>
<dbReference type="OrthoDB" id="5950832at2759"/>
<dbReference type="InterPro" id="IPR057106">
    <property type="entry name" value="NXPE4_C"/>
</dbReference>
<dbReference type="Pfam" id="PF24536">
    <property type="entry name" value="NXPE4_C"/>
    <property type="match status" value="1"/>
</dbReference>
<dbReference type="AlphaFoldDB" id="A0A8J9YRF4"/>
<dbReference type="SUPFAM" id="SSF81296">
    <property type="entry name" value="E set domains"/>
    <property type="match status" value="1"/>
</dbReference>
<dbReference type="InterPro" id="IPR036514">
    <property type="entry name" value="SGNH_hydro_sf"/>
</dbReference>
<name>A0A8J9YRF4_BRALA</name>
<dbReference type="Gene3D" id="2.60.40.10">
    <property type="entry name" value="Immunoglobulins"/>
    <property type="match status" value="1"/>
</dbReference>
<protein>
    <submittedName>
        <fullName evidence="5">NXPE3 protein</fullName>
    </submittedName>
</protein>
<keyword evidence="3" id="KW-0812">Transmembrane</keyword>
<dbReference type="SUPFAM" id="SSF52266">
    <property type="entry name" value="SGNH hydrolase"/>
    <property type="match status" value="1"/>
</dbReference>
<dbReference type="InterPro" id="IPR014756">
    <property type="entry name" value="Ig_E-set"/>
</dbReference>
<dbReference type="PANTHER" id="PTHR16165:SF5">
    <property type="entry name" value="NXPE FAMILY MEMBER 3"/>
    <property type="match status" value="1"/>
</dbReference>
<comment type="similarity">
    <text evidence="1">Belongs to the NXPE family.</text>
</comment>
<evidence type="ECO:0000256" key="3">
    <source>
        <dbReference type="SAM" id="Phobius"/>
    </source>
</evidence>
<evidence type="ECO:0000313" key="5">
    <source>
        <dbReference type="EMBL" id="CAH1238788.1"/>
    </source>
</evidence>
<keyword evidence="6" id="KW-1185">Reference proteome</keyword>
<feature type="transmembrane region" description="Helical" evidence="3">
    <location>
        <begin position="27"/>
        <end position="46"/>
    </location>
</feature>
<keyword evidence="3" id="KW-0472">Membrane</keyword>
<dbReference type="Proteomes" id="UP000838412">
    <property type="component" value="Chromosome 10"/>
</dbReference>
<dbReference type="InterPro" id="IPR013783">
    <property type="entry name" value="Ig-like_fold"/>
</dbReference>
<proteinExistence type="inferred from homology"/>
<dbReference type="Gene3D" id="3.40.50.1110">
    <property type="entry name" value="SGNH hydrolase"/>
    <property type="match status" value="1"/>
</dbReference>
<feature type="compositionally biased region" description="Basic and acidic residues" evidence="2">
    <location>
        <begin position="79"/>
        <end position="104"/>
    </location>
</feature>
<evidence type="ECO:0000313" key="6">
    <source>
        <dbReference type="Proteomes" id="UP000838412"/>
    </source>
</evidence>
<dbReference type="EMBL" id="OV696695">
    <property type="protein sequence ID" value="CAH1238788.1"/>
    <property type="molecule type" value="Genomic_DNA"/>
</dbReference>
<evidence type="ECO:0000259" key="4">
    <source>
        <dbReference type="Pfam" id="PF24536"/>
    </source>
</evidence>
<sequence>MKISVTAEEPRPGECCLPHPPTMHRHIQVFVSIVIFVITWVFIQLAEVDHSLFGFGSRDDHSSIWTYTKYKQWAEGQKHFPRPELTQEDRDHLDSNTNRKELKNLDTAQEWEPLDPEDVSSRNRTSTAQSVTETWLAETALDSSSKPVHLLHVTSGEQTKFQLIKEKSSYVMGEILQVAIQARDYRGRPKLYGGDSFRTKVHSPEKKASTSGRVLDHGNGSYTVEFPLWWSGKVQISIILEHSSEAIAVLRRLREVPVKRVFYAQYEDYEYGIQEDSECFSHPYPANVAKDSWCNFSDDYSGVSWWCRKPASLPCDTFVYFGCDNTKTNNLVESLLAPEEYELFFWPNYNFALEGLTSYVNVAKNYGPHPRQKLLSQLPPCGGTLSHAAPSPISQGYYMHDVWYSSECRAKPNVYLSNFTRCLSNKMLYMYGDSTSRQYFTTLKSIFGSNMYEQFSPSDERLGPRIAVDKSHNFHMYWRFHSFPIHGSHGVLVRDVKSIVRSLDDLKCGPGCVVLISAVSHFTQETIETYISRLKAIRAAIRRLHERHPGSKVILKNVNTREHKNLSMLLQTSNWYAHELNNILREVFSGEEVTYLDVWDMTACHYSTDNIHPTFNVVVNELSLLLAHICPL</sequence>
<gene>
    <name evidence="5" type="primary">NXPE3</name>
    <name evidence="5" type="ORF">BLAG_LOCUS3247</name>
</gene>
<dbReference type="PANTHER" id="PTHR16165">
    <property type="entry name" value="NXPE FAMILY MEMBER"/>
    <property type="match status" value="1"/>
</dbReference>
<keyword evidence="3" id="KW-1133">Transmembrane helix</keyword>
<accession>A0A8J9YRF4</accession>
<evidence type="ECO:0000256" key="1">
    <source>
        <dbReference type="ARBA" id="ARBA00005431"/>
    </source>
</evidence>